<dbReference type="SUPFAM" id="SSF48452">
    <property type="entry name" value="TPR-like"/>
    <property type="match status" value="2"/>
</dbReference>
<dbReference type="InterPro" id="IPR005158">
    <property type="entry name" value="BTAD"/>
</dbReference>
<dbReference type="GO" id="GO:0003677">
    <property type="term" value="F:DNA binding"/>
    <property type="evidence" value="ECO:0007669"/>
    <property type="project" value="InterPro"/>
</dbReference>
<feature type="domain" description="Bacterial transcriptional activator" evidence="2">
    <location>
        <begin position="121"/>
        <end position="259"/>
    </location>
</feature>
<accession>A0A5D4JEX7</accession>
<name>A0A5D4JEX7_9ACTN</name>
<dbReference type="PANTHER" id="PTHR35807">
    <property type="entry name" value="TRANSCRIPTIONAL REGULATOR REDD-RELATED"/>
    <property type="match status" value="1"/>
</dbReference>
<gene>
    <name evidence="3" type="ORF">FY004_13190</name>
</gene>
<dbReference type="EMBL" id="VSZQ01000058">
    <property type="protein sequence ID" value="TYR64127.1"/>
    <property type="molecule type" value="Genomic_DNA"/>
</dbReference>
<dbReference type="InterPro" id="IPR051677">
    <property type="entry name" value="AfsR-DnrI-RedD_regulator"/>
</dbReference>
<proteinExistence type="predicted"/>
<keyword evidence="4" id="KW-1185">Reference proteome</keyword>
<dbReference type="Gene3D" id="1.25.40.10">
    <property type="entry name" value="Tetratricopeptide repeat domain"/>
    <property type="match status" value="2"/>
</dbReference>
<dbReference type="InterPro" id="IPR036388">
    <property type="entry name" value="WH-like_DNA-bd_sf"/>
</dbReference>
<dbReference type="PANTHER" id="PTHR35807:SF2">
    <property type="entry name" value="TRANSCRIPTIONAL ACTIVATOR DOMAIN"/>
    <property type="match status" value="1"/>
</dbReference>
<dbReference type="InterPro" id="IPR041664">
    <property type="entry name" value="AAA_16"/>
</dbReference>
<dbReference type="GO" id="GO:0006355">
    <property type="term" value="P:regulation of DNA-templated transcription"/>
    <property type="evidence" value="ECO:0007669"/>
    <property type="project" value="InterPro"/>
</dbReference>
<evidence type="ECO:0000256" key="1">
    <source>
        <dbReference type="ARBA" id="ARBA00023012"/>
    </source>
</evidence>
<dbReference type="InterPro" id="IPR011990">
    <property type="entry name" value="TPR-like_helical_dom_sf"/>
</dbReference>
<dbReference type="Gene3D" id="1.10.10.10">
    <property type="entry name" value="Winged helix-like DNA-binding domain superfamily/Winged helix DNA-binding domain"/>
    <property type="match status" value="1"/>
</dbReference>
<dbReference type="RefSeq" id="WP_148902571.1">
    <property type="nucleotide sequence ID" value="NZ_VSZQ01000058.1"/>
</dbReference>
<organism evidence="3 4">
    <name type="scientific">Streptomyces parvus</name>
    <dbReference type="NCBI Taxonomy" id="66428"/>
    <lineage>
        <taxon>Bacteria</taxon>
        <taxon>Bacillati</taxon>
        <taxon>Actinomycetota</taxon>
        <taxon>Actinomycetes</taxon>
        <taxon>Kitasatosporales</taxon>
        <taxon>Streptomycetaceae</taxon>
        <taxon>Streptomyces</taxon>
    </lineage>
</organism>
<dbReference type="AlphaFoldDB" id="A0A5D4JEX7"/>
<dbReference type="InterPro" id="IPR016032">
    <property type="entry name" value="Sig_transdc_resp-reg_C-effctor"/>
</dbReference>
<dbReference type="GO" id="GO:0000160">
    <property type="term" value="P:phosphorelay signal transduction system"/>
    <property type="evidence" value="ECO:0007669"/>
    <property type="project" value="UniProtKB-KW"/>
</dbReference>
<evidence type="ECO:0000313" key="4">
    <source>
        <dbReference type="Proteomes" id="UP000323242"/>
    </source>
</evidence>
<dbReference type="Gene3D" id="3.40.50.300">
    <property type="entry name" value="P-loop containing nucleotide triphosphate hydrolases"/>
    <property type="match status" value="1"/>
</dbReference>
<dbReference type="SUPFAM" id="SSF46894">
    <property type="entry name" value="C-terminal effector domain of the bipartite response regulators"/>
    <property type="match status" value="1"/>
</dbReference>
<dbReference type="InterPro" id="IPR027417">
    <property type="entry name" value="P-loop_NTPase"/>
</dbReference>
<dbReference type="Pfam" id="PF03704">
    <property type="entry name" value="BTAD"/>
    <property type="match status" value="1"/>
</dbReference>
<dbReference type="Pfam" id="PF13191">
    <property type="entry name" value="AAA_16"/>
    <property type="match status" value="1"/>
</dbReference>
<comment type="caution">
    <text evidence="3">The sequence shown here is derived from an EMBL/GenBank/DDBJ whole genome shotgun (WGS) entry which is preliminary data.</text>
</comment>
<sequence>MNARHTTHSPGTTAPRLRLHLLGGFRATRDSGPALPHRWSRLTAQTLVRLLAVVPGHRLHREQVMDLCWPDAGPQAAQGSLRVALHAARRTLEPELAPRAASSYLIADGALLFLDPAAVWIDADEAEDAARAALEHGGEREMADALARFTGELLPEDRYASWAETRRAQLAALKEKLLLGLASANLGADRLPEAAAFAEQVLGTGPAEEAAHRVLIDVYTRQGLRRRAVRQYHLCRAALEAELGVRPGPETERLHRAALAAAPAPAPYVPSLPAPLRIPAATPLRGREELLDRLLTADGPAVRLLTGEAGVGKTRLVGEVARRAASAGTAVLWGAGHDAEGHTPYGVFAEALDGWLAEHDTAQRARVGSEYPELAAFLPALGRVRADAERSPEEERDRLFRATAGLLDGLASARPVLIVLDDLHAADEGSFQLLSHLARRAAQTGGPRFLLTYREEELPDGDPRRSGLRSLLRQGLASREEVRRLGQEACLAVVRDTVDLSAGSPVPGAPGGAFSGAGRDERLNRVWELSLGNPLFAVELAHGLADGDPGAVAPDGVRQLVAERLGRLDRDTRRVVEALSVAGPETALSELLDVAAHGLHPPVPDGAATDALERAIGASLVEEREIVVAGRHEPGLIFRHPLVRVTCYEQLSVLRRRQLHGAFAQAVLRRRPDAVDTLASHFTRADDPRAADYLRRAAARAAALYANDTADRYYRDLVARLDVDAARARLAHSEVLRRMGDFGRAAEVLRLALEEFVRRDDHEHIVLAASALADALGRTGGPEAGRRVLREHPVTADTAPEPAAGHFLALSVICRVQGRYEEGHVAARQAMAAAARVPGTPGQGLLARSYGLQAANLGLSGRLDEARRAADLALAPAEAYGDPTLLGSVLSTLRENARRGGQLREAVAIGRRALDLAERSGAPTAAAFERSNLAELHLLLEEFDEARALAEAAVTGAEQDDVWCLPYTLAALATVRMRTGRPSEAGVLLDRAESSVAGLVDRQAGHEIRTARAELALRTGRPHEVLRAVEGRPDDAPVLVAWAEILTGRAGPARDLAYTEAVRAGRTGERIAEAEAGLALAVALSRLPDDEAAGGAARESLARAEELARALPYPAGLRHAATARRLMDGAAGTSSG</sequence>
<dbReference type="SMART" id="SM01043">
    <property type="entry name" value="BTAD"/>
    <property type="match status" value="1"/>
</dbReference>
<protein>
    <submittedName>
        <fullName evidence="3">AAA family ATPase</fullName>
    </submittedName>
</protein>
<keyword evidence="1" id="KW-0902">Two-component regulatory system</keyword>
<evidence type="ECO:0000313" key="3">
    <source>
        <dbReference type="EMBL" id="TYR64127.1"/>
    </source>
</evidence>
<evidence type="ECO:0000259" key="2">
    <source>
        <dbReference type="SMART" id="SM01043"/>
    </source>
</evidence>
<dbReference type="SUPFAM" id="SSF52540">
    <property type="entry name" value="P-loop containing nucleoside triphosphate hydrolases"/>
    <property type="match status" value="1"/>
</dbReference>
<dbReference type="Proteomes" id="UP000323242">
    <property type="component" value="Unassembled WGS sequence"/>
</dbReference>
<reference evidence="3 4" key="1">
    <citation type="submission" date="2019-08" db="EMBL/GenBank/DDBJ databases">
        <title>Draft genome for granaticin producer strain Streptomyces parvus C05.</title>
        <authorList>
            <person name="Gonzalez-Pimentel J.L."/>
        </authorList>
    </citation>
    <scope>NUCLEOTIDE SEQUENCE [LARGE SCALE GENOMIC DNA]</scope>
    <source>
        <strain evidence="3 4">C05</strain>
    </source>
</reference>